<dbReference type="GO" id="GO:0030246">
    <property type="term" value="F:carbohydrate binding"/>
    <property type="evidence" value="ECO:0007669"/>
    <property type="project" value="InterPro"/>
</dbReference>
<evidence type="ECO:0000313" key="2">
    <source>
        <dbReference type="Proteomes" id="UP000184386"/>
    </source>
</evidence>
<dbReference type="STRING" id="1121322.SAMN02745136_02726"/>
<dbReference type="Proteomes" id="UP000184386">
    <property type="component" value="Unassembled WGS sequence"/>
</dbReference>
<dbReference type="AlphaFoldDB" id="A0A1M6TBF3"/>
<dbReference type="InterPro" id="IPR011013">
    <property type="entry name" value="Gal_mutarotase_sf_dom"/>
</dbReference>
<dbReference type="RefSeq" id="WP_073276805.1">
    <property type="nucleotide sequence ID" value="NZ_FRAC01000013.1"/>
</dbReference>
<reference evidence="1 2" key="1">
    <citation type="submission" date="2016-11" db="EMBL/GenBank/DDBJ databases">
        <authorList>
            <person name="Jaros S."/>
            <person name="Januszkiewicz K."/>
            <person name="Wedrychowicz H."/>
        </authorList>
    </citation>
    <scope>NUCLEOTIDE SEQUENCE [LARGE SCALE GENOMIC DNA]</scope>
    <source>
        <strain evidence="1 2">DSM 15929</strain>
    </source>
</reference>
<dbReference type="CDD" id="cd01081">
    <property type="entry name" value="Aldose_epim"/>
    <property type="match status" value="1"/>
</dbReference>
<dbReference type="InterPro" id="IPR014718">
    <property type="entry name" value="GH-type_carb-bd"/>
</dbReference>
<dbReference type="EMBL" id="FRAC01000013">
    <property type="protein sequence ID" value="SHK54194.1"/>
    <property type="molecule type" value="Genomic_DNA"/>
</dbReference>
<evidence type="ECO:0000313" key="1">
    <source>
        <dbReference type="EMBL" id="SHK54194.1"/>
    </source>
</evidence>
<protein>
    <submittedName>
        <fullName evidence="1">Aldose 1-epimerase</fullName>
    </submittedName>
</protein>
<dbReference type="GO" id="GO:0005975">
    <property type="term" value="P:carbohydrate metabolic process"/>
    <property type="evidence" value="ECO:0007669"/>
    <property type="project" value="InterPro"/>
</dbReference>
<dbReference type="Pfam" id="PF01263">
    <property type="entry name" value="Aldose_epim"/>
    <property type="match status" value="1"/>
</dbReference>
<gene>
    <name evidence="1" type="ORF">SAMN02745136_02726</name>
</gene>
<accession>A0A1M6TBF3</accession>
<sequence>MITKEKDLNSYRLENEVFNIWINAEDGMNLYRLCYKNMEVVSYQKERQEAGKTYGIPILFPTPNRTKNSIFTFEGKEYPAKMHGMARNAPFLVTETGEKEIKSYITGCLKITEKNPLFKEYPFLCTLNIRISITGQELHYSYEVINDGFSNMPFGFGLHPFFNRLSDSETISIQGGMVMERDKQMLPTGRLVPAANTPYDLTEGKQVNKLELDDVYTGLLGEKKAVIEYPDFKVDIKTDSSFSHMVVYTPQTEKFFCVEPQTCSTDAINLYDRGEKELSGLTVLSPGERKKGWVVFHFS</sequence>
<dbReference type="Gene3D" id="2.70.98.10">
    <property type="match status" value="1"/>
</dbReference>
<dbReference type="InterPro" id="IPR008183">
    <property type="entry name" value="Aldose_1/G6P_1-epimerase"/>
</dbReference>
<keyword evidence="2" id="KW-1185">Reference proteome</keyword>
<dbReference type="GO" id="GO:0016853">
    <property type="term" value="F:isomerase activity"/>
    <property type="evidence" value="ECO:0007669"/>
    <property type="project" value="InterPro"/>
</dbReference>
<dbReference type="OrthoDB" id="9795355at2"/>
<proteinExistence type="predicted"/>
<name>A0A1M6TBF3_9FIRM</name>
<dbReference type="SUPFAM" id="SSF74650">
    <property type="entry name" value="Galactose mutarotase-like"/>
    <property type="match status" value="1"/>
</dbReference>
<organism evidence="1 2">
    <name type="scientific">Anaerocolumna jejuensis DSM 15929</name>
    <dbReference type="NCBI Taxonomy" id="1121322"/>
    <lineage>
        <taxon>Bacteria</taxon>
        <taxon>Bacillati</taxon>
        <taxon>Bacillota</taxon>
        <taxon>Clostridia</taxon>
        <taxon>Lachnospirales</taxon>
        <taxon>Lachnospiraceae</taxon>
        <taxon>Anaerocolumna</taxon>
    </lineage>
</organism>